<evidence type="ECO:0000313" key="3">
    <source>
        <dbReference type="Proteomes" id="UP000278746"/>
    </source>
</evidence>
<comment type="caution">
    <text evidence="2">The sequence shown here is derived from an EMBL/GenBank/DDBJ whole genome shotgun (WGS) entry which is preliminary data.</text>
</comment>
<accession>A0A3M7TN68</accession>
<feature type="transmembrane region" description="Helical" evidence="1">
    <location>
        <begin position="76"/>
        <end position="99"/>
    </location>
</feature>
<evidence type="ECO:0000313" key="2">
    <source>
        <dbReference type="EMBL" id="RNA66902.1"/>
    </source>
</evidence>
<dbReference type="EMBL" id="RHIB01000003">
    <property type="protein sequence ID" value="RNA66902.1"/>
    <property type="molecule type" value="Genomic_DNA"/>
</dbReference>
<feature type="transmembrane region" description="Helical" evidence="1">
    <location>
        <begin position="43"/>
        <end position="64"/>
    </location>
</feature>
<evidence type="ECO:0000256" key="1">
    <source>
        <dbReference type="SAM" id="Phobius"/>
    </source>
</evidence>
<evidence type="ECO:0008006" key="4">
    <source>
        <dbReference type="Google" id="ProtNLM"/>
    </source>
</evidence>
<gene>
    <name evidence="2" type="ORF">EBO34_17010</name>
</gene>
<reference evidence="2 3" key="1">
    <citation type="submission" date="2018-10" db="EMBL/GenBank/DDBJ databases">
        <title>Bacillus Keqinensis sp. nov., a moderately halophilic bacterium isolated from a saline-alkaline lake.</title>
        <authorList>
            <person name="Wang H."/>
        </authorList>
    </citation>
    <scope>NUCLEOTIDE SEQUENCE [LARGE SCALE GENOMIC DNA]</scope>
    <source>
        <strain evidence="2 3">KQ-3</strain>
    </source>
</reference>
<dbReference type="Proteomes" id="UP000278746">
    <property type="component" value="Unassembled WGS sequence"/>
</dbReference>
<name>A0A3M7TN68_9BACI</name>
<keyword evidence="1" id="KW-0812">Transmembrane</keyword>
<organism evidence="2 3">
    <name type="scientific">Alteribacter keqinensis</name>
    <dbReference type="NCBI Taxonomy" id="2483800"/>
    <lineage>
        <taxon>Bacteria</taxon>
        <taxon>Bacillati</taxon>
        <taxon>Bacillota</taxon>
        <taxon>Bacilli</taxon>
        <taxon>Bacillales</taxon>
        <taxon>Bacillaceae</taxon>
        <taxon>Alteribacter</taxon>
    </lineage>
</organism>
<keyword evidence="1" id="KW-1133">Transmembrane helix</keyword>
<feature type="transmembrane region" description="Helical" evidence="1">
    <location>
        <begin position="20"/>
        <end position="37"/>
    </location>
</feature>
<keyword evidence="1" id="KW-0472">Membrane</keyword>
<proteinExistence type="predicted"/>
<keyword evidence="3" id="KW-1185">Reference proteome</keyword>
<dbReference type="AlphaFoldDB" id="A0A3M7TN68"/>
<protein>
    <recommendedName>
        <fullName evidence="4">Lipoprotein</fullName>
    </recommendedName>
</protein>
<sequence>MRVLEFIFGRRNRENRFLGIVWWFFVGYYMLMLPFAVAMPVSWISVLAFAVLYPVLFRVVYYLNSAILTKKWSKKMLVAGGSVIAVLIIGITATTFFFADNVAVNATRTATSEGYQLSVGSLKGNYQVAVFDVSTEGVVVIPYQASVGEGSMTLYVERGGRIIWEKTILSSWGGNIEFHGEPGTYDIKVKTEEAKDVNVKLKNE</sequence>